<proteinExistence type="predicted"/>
<feature type="region of interest" description="Disordered" evidence="1">
    <location>
        <begin position="126"/>
        <end position="145"/>
    </location>
</feature>
<organism evidence="2 3">
    <name type="scientific">Zymoseptoria tritici ST99CH_1E4</name>
    <dbReference type="NCBI Taxonomy" id="1276532"/>
    <lineage>
        <taxon>Eukaryota</taxon>
        <taxon>Fungi</taxon>
        <taxon>Dikarya</taxon>
        <taxon>Ascomycota</taxon>
        <taxon>Pezizomycotina</taxon>
        <taxon>Dothideomycetes</taxon>
        <taxon>Dothideomycetidae</taxon>
        <taxon>Mycosphaerellales</taxon>
        <taxon>Mycosphaerellaceae</taxon>
        <taxon>Zymoseptoria</taxon>
    </lineage>
</organism>
<dbReference type="EMBL" id="LT854262">
    <property type="protein sequence ID" value="SMR58829.1"/>
    <property type="molecule type" value="Genomic_DNA"/>
</dbReference>
<evidence type="ECO:0000313" key="3">
    <source>
        <dbReference type="Proteomes" id="UP000245764"/>
    </source>
</evidence>
<name>A0A2H1GZ50_ZYMTR</name>
<evidence type="ECO:0000313" key="2">
    <source>
        <dbReference type="EMBL" id="SMR58829.1"/>
    </source>
</evidence>
<dbReference type="Proteomes" id="UP000245764">
    <property type="component" value="Chromosome 10"/>
</dbReference>
<evidence type="ECO:0000256" key="1">
    <source>
        <dbReference type="SAM" id="MobiDB-lite"/>
    </source>
</evidence>
<gene>
    <name evidence="2" type="ORF">ZT1E4_G9564</name>
</gene>
<feature type="region of interest" description="Disordered" evidence="1">
    <location>
        <begin position="56"/>
        <end position="77"/>
    </location>
</feature>
<dbReference type="AlphaFoldDB" id="A0A2H1GZ50"/>
<accession>A0A2H1GZ50</accession>
<sequence>MATNRIDEAHRAQQLKSDNCNAEVEKSLLKVEAYMAKRQHAEAEDRGGDDTRILTAEVSTRSAPTDHGLRDSIEESDSELVLEPLEHKPSAKRKTSRVADLEHVQKQRKVSNISWGGKDVIELSDDVSSESFGISSSREQKDGRQIEHYLQIDDLADQDMEHREHLS</sequence>
<reference evidence="3" key="1">
    <citation type="submission" date="2017-05" db="EMBL/GenBank/DDBJ databases">
        <authorList>
            <person name="Song R."/>
            <person name="Chenine A.L."/>
            <person name="Ruprecht R.M."/>
        </authorList>
    </citation>
    <scope>NUCLEOTIDE SEQUENCE [LARGE SCALE GENOMIC DNA]</scope>
</reference>
<protein>
    <submittedName>
        <fullName evidence="2">Uncharacterized protein</fullName>
    </submittedName>
</protein>